<dbReference type="EMBL" id="JAVREZ010000013">
    <property type="protein sequence ID" value="MDT0484792.1"/>
    <property type="molecule type" value="Genomic_DNA"/>
</dbReference>
<dbReference type="PANTHER" id="PTHR35526:SF3">
    <property type="entry name" value="ANTI-SIGMA-F FACTOR RSBW"/>
    <property type="match status" value="1"/>
</dbReference>
<evidence type="ECO:0000313" key="3">
    <source>
        <dbReference type="EMBL" id="MDT0484792.1"/>
    </source>
</evidence>
<dbReference type="RefSeq" id="WP_311717650.1">
    <property type="nucleotide sequence ID" value="NZ_JAVREZ010000013.1"/>
</dbReference>
<evidence type="ECO:0000256" key="1">
    <source>
        <dbReference type="ARBA" id="ARBA00022527"/>
    </source>
</evidence>
<dbReference type="Gene3D" id="3.30.565.10">
    <property type="entry name" value="Histidine kinase-like ATPase, C-terminal domain"/>
    <property type="match status" value="1"/>
</dbReference>
<keyword evidence="1" id="KW-0418">Kinase</keyword>
<name>A0ABU2VGS5_9ACTN</name>
<keyword evidence="3" id="KW-0547">Nucleotide-binding</keyword>
<keyword evidence="3" id="KW-0067">ATP-binding</keyword>
<dbReference type="InterPro" id="IPR050267">
    <property type="entry name" value="Anti-sigma-factor_SerPK"/>
</dbReference>
<keyword evidence="1" id="KW-0723">Serine/threonine-protein kinase</keyword>
<dbReference type="PANTHER" id="PTHR35526">
    <property type="entry name" value="ANTI-SIGMA-F FACTOR RSBW-RELATED"/>
    <property type="match status" value="1"/>
</dbReference>
<sequence>MTSRDTNQNPHRYVLPFRASPEVLGGLRRNVRAALRSWGLSGLADEAELVVTELATNVFKHVGAGSAATLVLELFTIGVRVEIHDTSYKVPSPTGAGCTSECGRGLHLLVEMARDWGTAVTASGKTVWCELQLTEDSACASIQRADRVLGEYRELAGEAAVPPLSCSQAQGEAATKLIGDLLHWLVAQGCDPDEVLDRAQRHYEAEVDAAA</sequence>
<evidence type="ECO:0000259" key="2">
    <source>
        <dbReference type="Pfam" id="PF13581"/>
    </source>
</evidence>
<feature type="domain" description="Histidine kinase/HSP90-like ATPase" evidence="2">
    <location>
        <begin position="17"/>
        <end position="128"/>
    </location>
</feature>
<dbReference type="Proteomes" id="UP001183824">
    <property type="component" value="Unassembled WGS sequence"/>
</dbReference>
<dbReference type="GO" id="GO:0005524">
    <property type="term" value="F:ATP binding"/>
    <property type="evidence" value="ECO:0007669"/>
    <property type="project" value="UniProtKB-KW"/>
</dbReference>
<keyword evidence="4" id="KW-1185">Reference proteome</keyword>
<proteinExistence type="predicted"/>
<dbReference type="InterPro" id="IPR003594">
    <property type="entry name" value="HATPase_dom"/>
</dbReference>
<accession>A0ABU2VGS5</accession>
<reference evidence="4" key="1">
    <citation type="submission" date="2023-07" db="EMBL/GenBank/DDBJ databases">
        <title>30 novel species of actinomycetes from the DSMZ collection.</title>
        <authorList>
            <person name="Nouioui I."/>
        </authorList>
    </citation>
    <scope>NUCLEOTIDE SEQUENCE [LARGE SCALE GENOMIC DNA]</scope>
    <source>
        <strain evidence="4">DSM 41640</strain>
    </source>
</reference>
<dbReference type="Pfam" id="PF13581">
    <property type="entry name" value="HATPase_c_2"/>
    <property type="match status" value="1"/>
</dbReference>
<dbReference type="InterPro" id="IPR036890">
    <property type="entry name" value="HATPase_C_sf"/>
</dbReference>
<comment type="caution">
    <text evidence="3">The sequence shown here is derived from an EMBL/GenBank/DDBJ whole genome shotgun (WGS) entry which is preliminary data.</text>
</comment>
<protein>
    <submittedName>
        <fullName evidence="3">ATP-binding protein</fullName>
    </submittedName>
</protein>
<organism evidence="3 4">
    <name type="scientific">Streptomyces doebereineriae</name>
    <dbReference type="NCBI Taxonomy" id="3075528"/>
    <lineage>
        <taxon>Bacteria</taxon>
        <taxon>Bacillati</taxon>
        <taxon>Actinomycetota</taxon>
        <taxon>Actinomycetes</taxon>
        <taxon>Kitasatosporales</taxon>
        <taxon>Streptomycetaceae</taxon>
        <taxon>Streptomyces</taxon>
    </lineage>
</organism>
<evidence type="ECO:0000313" key="4">
    <source>
        <dbReference type="Proteomes" id="UP001183824"/>
    </source>
</evidence>
<gene>
    <name evidence="3" type="ORF">RNB18_32245</name>
</gene>
<keyword evidence="1" id="KW-0808">Transferase</keyword>
<dbReference type="CDD" id="cd16936">
    <property type="entry name" value="HATPase_RsbW-like"/>
    <property type="match status" value="1"/>
</dbReference>